<dbReference type="AlphaFoldDB" id="A0A9P7B0L6"/>
<comment type="caution">
    <text evidence="1">The sequence shown here is derived from an EMBL/GenBank/DDBJ whole genome shotgun (WGS) entry which is preliminary data.</text>
</comment>
<protein>
    <submittedName>
        <fullName evidence="1">Uncharacterized protein</fullName>
    </submittedName>
</protein>
<dbReference type="EMBL" id="VNKQ01000002">
    <property type="protein sequence ID" value="KAG0652933.1"/>
    <property type="molecule type" value="Genomic_DNA"/>
</dbReference>
<dbReference type="Pfam" id="PF11093">
    <property type="entry name" value="Mitochondr_Som1"/>
    <property type="match status" value="1"/>
</dbReference>
<reference evidence="1" key="1">
    <citation type="submission" date="2019-07" db="EMBL/GenBank/DDBJ databases">
        <title>Hyphodiscus hymeniophilus genome sequencing and assembly.</title>
        <authorList>
            <person name="Kramer G."/>
            <person name="Nodwell J."/>
        </authorList>
    </citation>
    <scope>NUCLEOTIDE SEQUENCE</scope>
    <source>
        <strain evidence="1">ATCC 34498</strain>
    </source>
</reference>
<keyword evidence="2" id="KW-1185">Reference proteome</keyword>
<evidence type="ECO:0000313" key="2">
    <source>
        <dbReference type="Proteomes" id="UP000785200"/>
    </source>
</evidence>
<dbReference type="GO" id="GO:0042720">
    <property type="term" value="C:mitochondrial inner membrane peptidase complex"/>
    <property type="evidence" value="ECO:0007669"/>
    <property type="project" value="InterPro"/>
</dbReference>
<dbReference type="Proteomes" id="UP000785200">
    <property type="component" value="Unassembled WGS sequence"/>
</dbReference>
<organism evidence="1 2">
    <name type="scientific">Hyphodiscus hymeniophilus</name>
    <dbReference type="NCBI Taxonomy" id="353542"/>
    <lineage>
        <taxon>Eukaryota</taxon>
        <taxon>Fungi</taxon>
        <taxon>Dikarya</taxon>
        <taxon>Ascomycota</taxon>
        <taxon>Pezizomycotina</taxon>
        <taxon>Leotiomycetes</taxon>
        <taxon>Helotiales</taxon>
        <taxon>Hyphodiscaceae</taxon>
        <taxon>Hyphodiscus</taxon>
    </lineage>
</organism>
<sequence>MKDTKRKGFDGDLKACELLELLQYDCRVENPERRESDVHCWPIVRLFRRCQDRDGKFMVETTAWEGEKKGG</sequence>
<name>A0A9P7B0L6_9HELO</name>
<gene>
    <name evidence="1" type="ORF">D0Z07_0210</name>
</gene>
<proteinExistence type="predicted"/>
<dbReference type="InterPro" id="IPR024645">
    <property type="entry name" value="Mitochondr_Som1"/>
</dbReference>
<evidence type="ECO:0000313" key="1">
    <source>
        <dbReference type="EMBL" id="KAG0652933.1"/>
    </source>
</evidence>
<dbReference type="OrthoDB" id="3983163at2759"/>
<accession>A0A9P7B0L6</accession>